<dbReference type="Pfam" id="PF13545">
    <property type="entry name" value="HTH_Crp_2"/>
    <property type="match status" value="1"/>
</dbReference>
<dbReference type="InterPro" id="IPR036388">
    <property type="entry name" value="WH-like_DNA-bd_sf"/>
</dbReference>
<keyword evidence="3" id="KW-0804">Transcription</keyword>
<evidence type="ECO:0000256" key="2">
    <source>
        <dbReference type="ARBA" id="ARBA00023125"/>
    </source>
</evidence>
<proteinExistence type="predicted"/>
<dbReference type="KEGG" id="fiy:BN1229_v1_0645"/>
<keyword evidence="2" id="KW-0238">DNA-binding</keyword>
<dbReference type="Gene3D" id="2.60.120.10">
    <property type="entry name" value="Jelly Rolls"/>
    <property type="match status" value="1"/>
</dbReference>
<name>A0A0D6JBD6_9HYPH</name>
<dbReference type="InterPro" id="IPR012318">
    <property type="entry name" value="HTH_CRP"/>
</dbReference>
<dbReference type="GO" id="GO:0003677">
    <property type="term" value="F:DNA binding"/>
    <property type="evidence" value="ECO:0007669"/>
    <property type="project" value="UniProtKB-KW"/>
</dbReference>
<dbReference type="Gene3D" id="1.10.10.10">
    <property type="entry name" value="Winged helix-like DNA-binding domain superfamily/Winged helix DNA-binding domain"/>
    <property type="match status" value="1"/>
</dbReference>
<organism evidence="5 6">
    <name type="scientific">Candidatus Filomicrobium marinum</name>
    <dbReference type="NCBI Taxonomy" id="1608628"/>
    <lineage>
        <taxon>Bacteria</taxon>
        <taxon>Pseudomonadati</taxon>
        <taxon>Pseudomonadota</taxon>
        <taxon>Alphaproteobacteria</taxon>
        <taxon>Hyphomicrobiales</taxon>
        <taxon>Hyphomicrobiaceae</taxon>
        <taxon>Filomicrobium</taxon>
    </lineage>
</organism>
<evidence type="ECO:0000256" key="1">
    <source>
        <dbReference type="ARBA" id="ARBA00023015"/>
    </source>
</evidence>
<dbReference type="InterPro" id="IPR036390">
    <property type="entry name" value="WH_DNA-bd_sf"/>
</dbReference>
<dbReference type="EMBL" id="LN829119">
    <property type="protein sequence ID" value="CPR16092.1"/>
    <property type="molecule type" value="Genomic_DNA"/>
</dbReference>
<dbReference type="AlphaFoldDB" id="A0A0D6JBD6"/>
<accession>A0A0D6JBD6</accession>
<dbReference type="InterPro" id="IPR000595">
    <property type="entry name" value="cNMP-bd_dom"/>
</dbReference>
<dbReference type="CDD" id="cd00038">
    <property type="entry name" value="CAP_ED"/>
    <property type="match status" value="1"/>
</dbReference>
<feature type="domain" description="HTH crp-type" evidence="4">
    <location>
        <begin position="308"/>
        <end position="374"/>
    </location>
</feature>
<evidence type="ECO:0000313" key="5">
    <source>
        <dbReference type="EMBL" id="CPR16092.1"/>
    </source>
</evidence>
<keyword evidence="1" id="KW-0805">Transcription regulation</keyword>
<dbReference type="InterPro" id="IPR014710">
    <property type="entry name" value="RmlC-like_jellyroll"/>
</dbReference>
<gene>
    <name evidence="5" type="ORF">YBN1229_v1_0645</name>
</gene>
<evidence type="ECO:0000259" key="4">
    <source>
        <dbReference type="Pfam" id="PF13545"/>
    </source>
</evidence>
<dbReference type="InterPro" id="IPR018490">
    <property type="entry name" value="cNMP-bd_dom_sf"/>
</dbReference>
<evidence type="ECO:0000313" key="6">
    <source>
        <dbReference type="Proteomes" id="UP000033187"/>
    </source>
</evidence>
<dbReference type="Proteomes" id="UP000033187">
    <property type="component" value="Chromosome 1"/>
</dbReference>
<dbReference type="GO" id="GO:0006355">
    <property type="term" value="P:regulation of DNA-templated transcription"/>
    <property type="evidence" value="ECO:0007669"/>
    <property type="project" value="InterPro"/>
</dbReference>
<reference evidence="6" key="1">
    <citation type="submission" date="2015-02" db="EMBL/GenBank/DDBJ databases">
        <authorList>
            <person name="Chooi Y.-H."/>
        </authorList>
    </citation>
    <scope>NUCLEOTIDE SEQUENCE [LARGE SCALE GENOMIC DNA]</scope>
    <source>
        <strain evidence="6">strain Y</strain>
    </source>
</reference>
<keyword evidence="6" id="KW-1185">Reference proteome</keyword>
<sequence length="393" mass="43374">MWYSFRQASIGACAKASSNAVANNILVVALCVGCSRCFVRREGAARDTGYPDNQWRAAHRELPSLGKYILFSALFYCEVSSISYPTPFVFKIVGLAATWELCHRWRVLPSNLPQHRFPFFLLLGPNQLITVAVAICKGIADAPLNFVGAVALPGMSLMEQISSPERQNHILKAMSDSDYAEIALDFKDQTLSFRQNLQAINRQVGAVYFLESGLASVVVIGGQRRHAEVALVGSKGFVGLPVVLGVDHSPYEIFMQVEGKGKCVNAKDLRAALAKSPTLLRHLLRYVHVFGVQTAYTALANAHGKLEERLARWLLMAHDRSIGQELMLTHEFLALMLGVRRAGVTIGLQHFEDKGIVATARGCIEIVDREGLEESANGLYGQPEAEWERLFCQ</sequence>
<dbReference type="KEGG" id="fil:BN1229_v1_0641"/>
<dbReference type="SUPFAM" id="SSF46785">
    <property type="entry name" value="Winged helix' DNA-binding domain"/>
    <property type="match status" value="1"/>
</dbReference>
<evidence type="ECO:0000256" key="3">
    <source>
        <dbReference type="ARBA" id="ARBA00023163"/>
    </source>
</evidence>
<dbReference type="SUPFAM" id="SSF51206">
    <property type="entry name" value="cAMP-binding domain-like"/>
    <property type="match status" value="1"/>
</dbReference>
<protein>
    <submittedName>
        <fullName evidence="5">Cyclic nucleotide-binding protein (Modular protein)</fullName>
    </submittedName>
</protein>